<feature type="region of interest" description="Disordered" evidence="1">
    <location>
        <begin position="100"/>
        <end position="131"/>
    </location>
</feature>
<gene>
    <name evidence="2" type="ORF">GCM10023340_38860</name>
</gene>
<dbReference type="Proteomes" id="UP001500221">
    <property type="component" value="Unassembled WGS sequence"/>
</dbReference>
<accession>A0ABP9PZR3</accession>
<sequence>MSELNEVKAGKYQLVALSWDHITSKPGEPLDFTRYRRGDVVELNVEDAKRLVAAGAVVAPGALERSALEHAKAVAEQAQRAYEAALAGMPEDVRAEVAPGTVPHVPDVDPAGSAGQGGQGGGDERPVSDKIEDVLRWVGDDQDRARMALDGERSTKGEKARERLTAALEKLLARQA</sequence>
<dbReference type="RefSeq" id="WP_345462658.1">
    <property type="nucleotide sequence ID" value="NZ_BAABKG010000005.1"/>
</dbReference>
<reference evidence="3" key="1">
    <citation type="journal article" date="2019" name="Int. J. Syst. Evol. Microbiol.">
        <title>The Global Catalogue of Microorganisms (GCM) 10K type strain sequencing project: providing services to taxonomists for standard genome sequencing and annotation.</title>
        <authorList>
            <consortium name="The Broad Institute Genomics Platform"/>
            <consortium name="The Broad Institute Genome Sequencing Center for Infectious Disease"/>
            <person name="Wu L."/>
            <person name="Ma J."/>
        </authorList>
    </citation>
    <scope>NUCLEOTIDE SEQUENCE [LARGE SCALE GENOMIC DNA]</scope>
    <source>
        <strain evidence="3">JCM 18459</strain>
    </source>
</reference>
<organism evidence="2 3">
    <name type="scientific">Nocardioides marinquilinus</name>
    <dbReference type="NCBI Taxonomy" id="1210400"/>
    <lineage>
        <taxon>Bacteria</taxon>
        <taxon>Bacillati</taxon>
        <taxon>Actinomycetota</taxon>
        <taxon>Actinomycetes</taxon>
        <taxon>Propionibacteriales</taxon>
        <taxon>Nocardioidaceae</taxon>
        <taxon>Nocardioides</taxon>
    </lineage>
</organism>
<name>A0ABP9PZR3_9ACTN</name>
<comment type="caution">
    <text evidence="2">The sequence shown here is derived from an EMBL/GenBank/DDBJ whole genome shotgun (WGS) entry which is preliminary data.</text>
</comment>
<evidence type="ECO:0000313" key="2">
    <source>
        <dbReference type="EMBL" id="GAA5154774.1"/>
    </source>
</evidence>
<evidence type="ECO:0000256" key="1">
    <source>
        <dbReference type="SAM" id="MobiDB-lite"/>
    </source>
</evidence>
<feature type="compositionally biased region" description="Basic and acidic residues" evidence="1">
    <location>
        <begin position="122"/>
        <end position="131"/>
    </location>
</feature>
<proteinExistence type="predicted"/>
<keyword evidence="3" id="KW-1185">Reference proteome</keyword>
<protein>
    <submittedName>
        <fullName evidence="2">Uncharacterized protein</fullName>
    </submittedName>
</protein>
<evidence type="ECO:0000313" key="3">
    <source>
        <dbReference type="Proteomes" id="UP001500221"/>
    </source>
</evidence>
<dbReference type="EMBL" id="BAABKG010000005">
    <property type="protein sequence ID" value="GAA5154774.1"/>
    <property type="molecule type" value="Genomic_DNA"/>
</dbReference>